<proteinExistence type="predicted"/>
<reference evidence="1" key="1">
    <citation type="submission" date="2014-09" db="EMBL/GenBank/DDBJ databases">
        <authorList>
            <person name="Magalhaes I.L.F."/>
            <person name="Oliveira U."/>
            <person name="Santos F.R."/>
            <person name="Vidigal T.H.D.A."/>
            <person name="Brescovit A.D."/>
            <person name="Santos A.J."/>
        </authorList>
    </citation>
    <scope>NUCLEOTIDE SEQUENCE</scope>
    <source>
        <tissue evidence="1">Shoot tissue taken approximately 20 cm above the soil surface</tissue>
    </source>
</reference>
<name>A0A0A9B8E1_ARUDO</name>
<dbReference type="EMBL" id="GBRH01239452">
    <property type="protein sequence ID" value="JAD58443.1"/>
    <property type="molecule type" value="Transcribed_RNA"/>
</dbReference>
<sequence length="51" mass="5891">MLKSRPDYQQLVLTRLCELSSTLLVPSSAQGHGHIELRESKGRQKLSWIWL</sequence>
<evidence type="ECO:0000313" key="1">
    <source>
        <dbReference type="EMBL" id="JAD58443.1"/>
    </source>
</evidence>
<dbReference type="AlphaFoldDB" id="A0A0A9B8E1"/>
<reference evidence="1" key="2">
    <citation type="journal article" date="2015" name="Data Brief">
        <title>Shoot transcriptome of the giant reed, Arundo donax.</title>
        <authorList>
            <person name="Barrero R.A."/>
            <person name="Guerrero F.D."/>
            <person name="Moolhuijzen P."/>
            <person name="Goolsby J.A."/>
            <person name="Tidwell J."/>
            <person name="Bellgard S.E."/>
            <person name="Bellgard M.I."/>
        </authorList>
    </citation>
    <scope>NUCLEOTIDE SEQUENCE</scope>
    <source>
        <tissue evidence="1">Shoot tissue taken approximately 20 cm above the soil surface</tissue>
    </source>
</reference>
<protein>
    <submittedName>
        <fullName evidence="1">Uncharacterized protein</fullName>
    </submittedName>
</protein>
<accession>A0A0A9B8E1</accession>
<organism evidence="1">
    <name type="scientific">Arundo donax</name>
    <name type="common">Giant reed</name>
    <name type="synonym">Donax arundinaceus</name>
    <dbReference type="NCBI Taxonomy" id="35708"/>
    <lineage>
        <taxon>Eukaryota</taxon>
        <taxon>Viridiplantae</taxon>
        <taxon>Streptophyta</taxon>
        <taxon>Embryophyta</taxon>
        <taxon>Tracheophyta</taxon>
        <taxon>Spermatophyta</taxon>
        <taxon>Magnoliopsida</taxon>
        <taxon>Liliopsida</taxon>
        <taxon>Poales</taxon>
        <taxon>Poaceae</taxon>
        <taxon>PACMAD clade</taxon>
        <taxon>Arundinoideae</taxon>
        <taxon>Arundineae</taxon>
        <taxon>Arundo</taxon>
    </lineage>
</organism>